<accession>A0A7W4LPL5</accession>
<keyword evidence="4" id="KW-1185">Reference proteome</keyword>
<proteinExistence type="predicted"/>
<name>A0A7W4LPL5_9GAMM</name>
<dbReference type="GO" id="GO:0009307">
    <property type="term" value="P:DNA restriction-modification system"/>
    <property type="evidence" value="ECO:0007669"/>
    <property type="project" value="UniProtKB-KW"/>
</dbReference>
<organism evidence="3 4">
    <name type="scientific">Aquipseudomonas ullengensis</name>
    <dbReference type="NCBI Taxonomy" id="2759166"/>
    <lineage>
        <taxon>Bacteria</taxon>
        <taxon>Pseudomonadati</taxon>
        <taxon>Pseudomonadota</taxon>
        <taxon>Gammaproteobacteria</taxon>
        <taxon>Pseudomonadales</taxon>
        <taxon>Pseudomonadaceae</taxon>
        <taxon>Aquipseudomonas</taxon>
    </lineage>
</organism>
<dbReference type="GO" id="GO:0003677">
    <property type="term" value="F:DNA binding"/>
    <property type="evidence" value="ECO:0007669"/>
    <property type="project" value="UniProtKB-KW"/>
</dbReference>
<dbReference type="Gene3D" id="1.10.287.1120">
    <property type="entry name" value="Bipartite methylase S protein"/>
    <property type="match status" value="1"/>
</dbReference>
<dbReference type="InterPro" id="IPR044946">
    <property type="entry name" value="Restrct_endonuc_typeI_TRD_sf"/>
</dbReference>
<keyword evidence="3" id="KW-0540">Nuclease</keyword>
<comment type="caution">
    <text evidence="3">The sequence shown here is derived from an EMBL/GenBank/DDBJ whole genome shotgun (WGS) entry which is preliminary data.</text>
</comment>
<dbReference type="AlphaFoldDB" id="A0A7W4LPL5"/>
<dbReference type="GO" id="GO:0004519">
    <property type="term" value="F:endonuclease activity"/>
    <property type="evidence" value="ECO:0007669"/>
    <property type="project" value="UniProtKB-KW"/>
</dbReference>
<dbReference type="Proteomes" id="UP000542720">
    <property type="component" value="Unassembled WGS sequence"/>
</dbReference>
<keyword evidence="1" id="KW-0680">Restriction system</keyword>
<evidence type="ECO:0000256" key="1">
    <source>
        <dbReference type="ARBA" id="ARBA00022747"/>
    </source>
</evidence>
<dbReference type="SUPFAM" id="SSF116734">
    <property type="entry name" value="DNA methylase specificity domain"/>
    <property type="match status" value="1"/>
</dbReference>
<sequence>MGQIGRTQSGIGFPEAEQGGKVGTPFFKISDMSLLGNENEMLVANNYVSDVQLRRRRWVPIGDVPAVIFAKVGAALMLNRKRMVRAPFLIDNNAMAYIFDSTWDEDFGKALFDTIYLPKYAQVGALPSYNGSDIEGITVHRPKYKQEQEKIGAYFKQLDALVSKHATQLQKLKQIESAFMEEMFA</sequence>
<dbReference type="Gene3D" id="3.90.220.20">
    <property type="entry name" value="DNA methylase specificity domains"/>
    <property type="match status" value="1"/>
</dbReference>
<evidence type="ECO:0000256" key="2">
    <source>
        <dbReference type="ARBA" id="ARBA00023125"/>
    </source>
</evidence>
<dbReference type="EMBL" id="JACJUD010000006">
    <property type="protein sequence ID" value="MBB2496837.1"/>
    <property type="molecule type" value="Genomic_DNA"/>
</dbReference>
<keyword evidence="3" id="KW-0255">Endonuclease</keyword>
<evidence type="ECO:0000313" key="3">
    <source>
        <dbReference type="EMBL" id="MBB2496837.1"/>
    </source>
</evidence>
<keyword evidence="2" id="KW-0238">DNA-binding</keyword>
<evidence type="ECO:0000313" key="4">
    <source>
        <dbReference type="Proteomes" id="UP000542720"/>
    </source>
</evidence>
<dbReference type="PANTHER" id="PTHR30408:SF12">
    <property type="entry name" value="TYPE I RESTRICTION ENZYME MJAVIII SPECIFICITY SUBUNIT"/>
    <property type="match status" value="1"/>
</dbReference>
<gene>
    <name evidence="3" type="ORF">H3H51_17575</name>
</gene>
<reference evidence="3 4" key="1">
    <citation type="submission" date="2020-08" db="EMBL/GenBank/DDBJ databases">
        <authorList>
            <person name="Kim C.M."/>
        </authorList>
    </citation>
    <scope>NUCLEOTIDE SEQUENCE [LARGE SCALE GENOMIC DNA]</scope>
    <source>
        <strain evidence="3 4">UL070</strain>
    </source>
</reference>
<protein>
    <submittedName>
        <fullName evidence="3">Restriction endonuclease subunit S</fullName>
    </submittedName>
</protein>
<keyword evidence="3" id="KW-0378">Hydrolase</keyword>
<dbReference type="PANTHER" id="PTHR30408">
    <property type="entry name" value="TYPE-1 RESTRICTION ENZYME ECOKI SPECIFICITY PROTEIN"/>
    <property type="match status" value="1"/>
</dbReference>
<dbReference type="InterPro" id="IPR052021">
    <property type="entry name" value="Type-I_RS_S_subunit"/>
</dbReference>